<feature type="binding site" evidence="6">
    <location>
        <position position="84"/>
    </location>
    <ligand>
        <name>S-adenosyl-L-methionine</name>
        <dbReference type="ChEBI" id="CHEBI:59789"/>
    </ligand>
</feature>
<dbReference type="EC" id="2.1.1.-" evidence="6"/>
<keyword evidence="1 6" id="KW-0963">Cytoplasm</keyword>
<reference evidence="7" key="1">
    <citation type="submission" date="2022-12" db="EMBL/GenBank/DDBJ databases">
        <title>Reference genome sequencing for broad-spectrum identification of bacterial and archaeal isolates by mass spectrometry.</title>
        <authorList>
            <person name="Sekiguchi Y."/>
            <person name="Tourlousse D.M."/>
        </authorList>
    </citation>
    <scope>NUCLEOTIDE SEQUENCE</scope>
    <source>
        <strain evidence="7">ASRB1</strain>
    </source>
</reference>
<keyword evidence="4 6" id="KW-0808">Transferase</keyword>
<dbReference type="PIRSF" id="PIRSF003078">
    <property type="entry name" value="GidB"/>
    <property type="match status" value="1"/>
</dbReference>
<dbReference type="EMBL" id="BSDR01000001">
    <property type="protein sequence ID" value="GLI35600.1"/>
    <property type="molecule type" value="Genomic_DNA"/>
</dbReference>
<dbReference type="CDD" id="cd02440">
    <property type="entry name" value="AdoMet_MTases"/>
    <property type="match status" value="1"/>
</dbReference>
<organism evidence="7 8">
    <name type="scientific">Desulforhabdus amnigena</name>
    <dbReference type="NCBI Taxonomy" id="40218"/>
    <lineage>
        <taxon>Bacteria</taxon>
        <taxon>Pseudomonadati</taxon>
        <taxon>Thermodesulfobacteriota</taxon>
        <taxon>Syntrophobacteria</taxon>
        <taxon>Syntrophobacterales</taxon>
        <taxon>Syntrophobacteraceae</taxon>
        <taxon>Desulforhabdus</taxon>
    </lineage>
</organism>
<evidence type="ECO:0000256" key="1">
    <source>
        <dbReference type="ARBA" id="ARBA00022490"/>
    </source>
</evidence>
<dbReference type="GO" id="GO:0070043">
    <property type="term" value="F:rRNA (guanine-N7-)-methyltransferase activity"/>
    <property type="evidence" value="ECO:0007669"/>
    <property type="project" value="UniProtKB-UniRule"/>
</dbReference>
<keyword evidence="3 6" id="KW-0489">Methyltransferase</keyword>
<keyword evidence="8" id="KW-1185">Reference proteome</keyword>
<comment type="subcellular location">
    <subcellularLocation>
        <location evidence="6">Cytoplasm</location>
    </subcellularLocation>
</comment>
<dbReference type="RefSeq" id="WP_281795571.1">
    <property type="nucleotide sequence ID" value="NZ_BSDR01000001.1"/>
</dbReference>
<evidence type="ECO:0000256" key="5">
    <source>
        <dbReference type="ARBA" id="ARBA00022691"/>
    </source>
</evidence>
<comment type="similarity">
    <text evidence="6">Belongs to the methyltransferase superfamily. RNA methyltransferase RsmG family.</text>
</comment>
<evidence type="ECO:0000313" key="7">
    <source>
        <dbReference type="EMBL" id="GLI35600.1"/>
    </source>
</evidence>
<dbReference type="SUPFAM" id="SSF53335">
    <property type="entry name" value="S-adenosyl-L-methionine-dependent methyltransferases"/>
    <property type="match status" value="1"/>
</dbReference>
<comment type="caution">
    <text evidence="7">The sequence shown here is derived from an EMBL/GenBank/DDBJ whole genome shotgun (WGS) entry which is preliminary data.</text>
</comment>
<evidence type="ECO:0000313" key="8">
    <source>
        <dbReference type="Proteomes" id="UP001144372"/>
    </source>
</evidence>
<dbReference type="GO" id="GO:0005829">
    <property type="term" value="C:cytosol"/>
    <property type="evidence" value="ECO:0007669"/>
    <property type="project" value="TreeGrafter"/>
</dbReference>
<dbReference type="Proteomes" id="UP001144372">
    <property type="component" value="Unassembled WGS sequence"/>
</dbReference>
<dbReference type="AlphaFoldDB" id="A0A9W6FVB1"/>
<comment type="function">
    <text evidence="6">Specifically methylates the N7 position of a guanine in 16S rRNA.</text>
</comment>
<dbReference type="PANTHER" id="PTHR31760:SF0">
    <property type="entry name" value="S-ADENOSYL-L-METHIONINE-DEPENDENT METHYLTRANSFERASES SUPERFAMILY PROTEIN"/>
    <property type="match status" value="1"/>
</dbReference>
<comment type="caution">
    <text evidence="6">Lacks conserved residue(s) required for the propagation of feature annotation.</text>
</comment>
<sequence>MNEAEFLEQLLKLTEANDIPFSEEQGRLCYGHITLMLDWNRRTNLTRITEFPEILIKHLLDSLLPARWLPQQGLALDVGTGAGFPGVPLKILRPQLKMVLLEANHKKVSFLKVLLARLSLKNSWALHGRWEDFREIHHSLARERYDLITMRAVRLQAEHLTRFASRVLAPGGIFAWWAGPGEKPDVDSFHSVLEAGIEFQGSFPYSLPDTSRPRQLFVWQNHN</sequence>
<dbReference type="Gene3D" id="3.40.50.150">
    <property type="entry name" value="Vaccinia Virus protein VP39"/>
    <property type="match status" value="1"/>
</dbReference>
<dbReference type="InterPro" id="IPR003682">
    <property type="entry name" value="rRNA_ssu_MeTfrase_G"/>
</dbReference>
<dbReference type="Pfam" id="PF02527">
    <property type="entry name" value="GidB"/>
    <property type="match status" value="1"/>
</dbReference>
<keyword evidence="2 6" id="KW-0698">rRNA processing</keyword>
<feature type="binding site" evidence="6">
    <location>
        <position position="79"/>
    </location>
    <ligand>
        <name>S-adenosyl-L-methionine</name>
        <dbReference type="ChEBI" id="CHEBI:59789"/>
    </ligand>
</feature>
<dbReference type="NCBIfam" id="TIGR00138">
    <property type="entry name" value="rsmG_gidB"/>
    <property type="match status" value="1"/>
</dbReference>
<gene>
    <name evidence="6 7" type="primary">rsmG</name>
    <name evidence="7" type="ORF">DAMNIGENAA_30330</name>
</gene>
<name>A0A9W6FVB1_9BACT</name>
<keyword evidence="5 6" id="KW-0949">S-adenosyl-L-methionine</keyword>
<evidence type="ECO:0000256" key="4">
    <source>
        <dbReference type="ARBA" id="ARBA00022679"/>
    </source>
</evidence>
<dbReference type="InterPro" id="IPR029063">
    <property type="entry name" value="SAM-dependent_MTases_sf"/>
</dbReference>
<proteinExistence type="inferred from homology"/>
<dbReference type="HAMAP" id="MF_00074">
    <property type="entry name" value="16SrRNA_methyltr_G"/>
    <property type="match status" value="1"/>
</dbReference>
<accession>A0A9W6FVB1</accession>
<evidence type="ECO:0000256" key="3">
    <source>
        <dbReference type="ARBA" id="ARBA00022603"/>
    </source>
</evidence>
<protein>
    <recommendedName>
        <fullName evidence="6">Ribosomal RNA small subunit methyltransferase G</fullName>
        <ecNumber evidence="6">2.1.1.-</ecNumber>
    </recommendedName>
    <alternativeName>
        <fullName evidence="6">16S rRNA 7-methylguanosine methyltransferase</fullName>
        <shortName evidence="6">16S rRNA m7G methyltransferase</shortName>
    </alternativeName>
</protein>
<evidence type="ECO:0000256" key="2">
    <source>
        <dbReference type="ARBA" id="ARBA00022552"/>
    </source>
</evidence>
<evidence type="ECO:0000256" key="6">
    <source>
        <dbReference type="HAMAP-Rule" id="MF_00074"/>
    </source>
</evidence>
<dbReference type="PANTHER" id="PTHR31760">
    <property type="entry name" value="S-ADENOSYL-L-METHIONINE-DEPENDENT METHYLTRANSFERASES SUPERFAMILY PROTEIN"/>
    <property type="match status" value="1"/>
</dbReference>
<feature type="binding site" evidence="6">
    <location>
        <position position="151"/>
    </location>
    <ligand>
        <name>S-adenosyl-L-methionine</name>
        <dbReference type="ChEBI" id="CHEBI:59789"/>
    </ligand>
</feature>